<dbReference type="InterPro" id="IPR001683">
    <property type="entry name" value="PX_dom"/>
</dbReference>
<dbReference type="Gene3D" id="1.10.510.10">
    <property type="entry name" value="Transferase(Phosphotransferase) domain 1"/>
    <property type="match status" value="1"/>
</dbReference>
<dbReference type="InterPro" id="IPR011009">
    <property type="entry name" value="Kinase-like_dom_sf"/>
</dbReference>
<evidence type="ECO:0000256" key="5">
    <source>
        <dbReference type="ARBA" id="ARBA00022741"/>
    </source>
</evidence>
<evidence type="ECO:0000259" key="11">
    <source>
        <dbReference type="PROSITE" id="PS50195"/>
    </source>
</evidence>
<dbReference type="SMART" id="SM00220">
    <property type="entry name" value="S_TKc"/>
    <property type="match status" value="1"/>
</dbReference>
<dbReference type="GO" id="GO:0004674">
    <property type="term" value="F:protein serine/threonine kinase activity"/>
    <property type="evidence" value="ECO:0007669"/>
    <property type="project" value="UniProtKB-KW"/>
</dbReference>
<dbReference type="GO" id="GO:0005524">
    <property type="term" value="F:ATP binding"/>
    <property type="evidence" value="ECO:0007669"/>
    <property type="project" value="UniProtKB-UniRule"/>
</dbReference>
<dbReference type="STRING" id="461836.A0A0L0DFD4"/>
<keyword evidence="4" id="KW-0808">Transferase</keyword>
<dbReference type="SMART" id="SM00312">
    <property type="entry name" value="PX"/>
    <property type="match status" value="1"/>
</dbReference>
<dbReference type="SUPFAM" id="SSF64268">
    <property type="entry name" value="PX domain"/>
    <property type="match status" value="1"/>
</dbReference>
<keyword evidence="5 8" id="KW-0547">Nucleotide-binding</keyword>
<dbReference type="PANTHER" id="PTHR24351">
    <property type="entry name" value="RIBOSOMAL PROTEIN S6 KINASE"/>
    <property type="match status" value="1"/>
</dbReference>
<feature type="domain" description="Protein kinase" evidence="10">
    <location>
        <begin position="142"/>
        <end position="399"/>
    </location>
</feature>
<dbReference type="EMBL" id="GL349463">
    <property type="protein sequence ID" value="KNC50935.1"/>
    <property type="molecule type" value="Genomic_DNA"/>
</dbReference>
<dbReference type="PROSITE" id="PS00108">
    <property type="entry name" value="PROTEIN_KINASE_ST"/>
    <property type="match status" value="1"/>
</dbReference>
<dbReference type="InterPro" id="IPR036871">
    <property type="entry name" value="PX_dom_sf"/>
</dbReference>
<organism evidence="13 14">
    <name type="scientific">Thecamonas trahens ATCC 50062</name>
    <dbReference type="NCBI Taxonomy" id="461836"/>
    <lineage>
        <taxon>Eukaryota</taxon>
        <taxon>Apusozoa</taxon>
        <taxon>Apusomonadida</taxon>
        <taxon>Apusomonadidae</taxon>
        <taxon>Thecamonas</taxon>
    </lineage>
</organism>
<protein>
    <submittedName>
        <fullName evidence="13">AGC/SGK protein kinase</fullName>
    </submittedName>
</protein>
<dbReference type="Gene3D" id="3.30.1520.10">
    <property type="entry name" value="Phox-like domain"/>
    <property type="match status" value="1"/>
</dbReference>
<dbReference type="Pfam" id="PF00787">
    <property type="entry name" value="PX"/>
    <property type="match status" value="1"/>
</dbReference>
<dbReference type="OMA" id="HKMTKQY"/>
<accession>A0A0L0DFD4</accession>
<evidence type="ECO:0000256" key="7">
    <source>
        <dbReference type="ARBA" id="ARBA00022840"/>
    </source>
</evidence>
<dbReference type="FunFam" id="3.30.200.20:FF:000103">
    <property type="entry name" value="Protein kinase C"/>
    <property type="match status" value="1"/>
</dbReference>
<evidence type="ECO:0000256" key="2">
    <source>
        <dbReference type="ARBA" id="ARBA00022527"/>
    </source>
</evidence>
<gene>
    <name evidence="13" type="ORF">AMSG_07184</name>
</gene>
<reference evidence="13 14" key="1">
    <citation type="submission" date="2010-05" db="EMBL/GenBank/DDBJ databases">
        <title>The Genome Sequence of Thecamonas trahens ATCC 50062.</title>
        <authorList>
            <consortium name="The Broad Institute Genome Sequencing Platform"/>
            <person name="Russ C."/>
            <person name="Cuomo C."/>
            <person name="Shea T."/>
            <person name="Young S.K."/>
            <person name="Zeng Q."/>
            <person name="Koehrsen M."/>
            <person name="Haas B."/>
            <person name="Borodovsky M."/>
            <person name="Guigo R."/>
            <person name="Alvarado L."/>
            <person name="Berlin A."/>
            <person name="Bochicchio J."/>
            <person name="Borenstein D."/>
            <person name="Chapman S."/>
            <person name="Chen Z."/>
            <person name="Freedman E."/>
            <person name="Gellesch M."/>
            <person name="Goldberg J."/>
            <person name="Griggs A."/>
            <person name="Gujja S."/>
            <person name="Heilman E."/>
            <person name="Heiman D."/>
            <person name="Hepburn T."/>
            <person name="Howarth C."/>
            <person name="Jen D."/>
            <person name="Larson L."/>
            <person name="Mehta T."/>
            <person name="Park D."/>
            <person name="Pearson M."/>
            <person name="Roberts A."/>
            <person name="Saif S."/>
            <person name="Shenoy N."/>
            <person name="Sisk P."/>
            <person name="Stolte C."/>
            <person name="Sykes S."/>
            <person name="Thomson T."/>
            <person name="Walk T."/>
            <person name="White J."/>
            <person name="Yandava C."/>
            <person name="Burger G."/>
            <person name="Gray M.W."/>
            <person name="Holland P.W.H."/>
            <person name="King N."/>
            <person name="Lang F.B.F."/>
            <person name="Roger A.J."/>
            <person name="Ruiz-Trillo I."/>
            <person name="Lander E."/>
            <person name="Nusbaum C."/>
        </authorList>
    </citation>
    <scope>NUCLEOTIDE SEQUENCE [LARGE SCALE GENOMIC DNA]</scope>
    <source>
        <strain evidence="13 14">ATCC 50062</strain>
    </source>
</reference>
<dbReference type="RefSeq" id="XP_013756633.1">
    <property type="nucleotide sequence ID" value="XM_013901179.1"/>
</dbReference>
<feature type="binding site" evidence="8">
    <location>
        <position position="180"/>
    </location>
    <ligand>
        <name>ATP</name>
        <dbReference type="ChEBI" id="CHEBI:30616"/>
    </ligand>
</feature>
<dbReference type="InterPro" id="IPR008271">
    <property type="entry name" value="Ser/Thr_kinase_AS"/>
</dbReference>
<dbReference type="Pfam" id="PF00069">
    <property type="entry name" value="Pkinase"/>
    <property type="match status" value="1"/>
</dbReference>
<feature type="domain" description="AGC-kinase C-terminal" evidence="12">
    <location>
        <begin position="400"/>
        <end position="470"/>
    </location>
</feature>
<dbReference type="InterPro" id="IPR000961">
    <property type="entry name" value="AGC-kinase_C"/>
</dbReference>
<name>A0A0L0DFD4_THETB</name>
<dbReference type="InterPro" id="IPR017441">
    <property type="entry name" value="Protein_kinase_ATP_BS"/>
</dbReference>
<dbReference type="CDD" id="cd06093">
    <property type="entry name" value="PX_domain"/>
    <property type="match status" value="1"/>
</dbReference>
<keyword evidence="6 13" id="KW-0418">Kinase</keyword>
<evidence type="ECO:0000256" key="6">
    <source>
        <dbReference type="ARBA" id="ARBA00022777"/>
    </source>
</evidence>
<evidence type="ECO:0000313" key="13">
    <source>
        <dbReference type="EMBL" id="KNC50935.1"/>
    </source>
</evidence>
<comment type="similarity">
    <text evidence="1">Belongs to the protein kinase superfamily. AGC Ser/Thr protein kinase family.</text>
</comment>
<keyword evidence="14" id="KW-1185">Reference proteome</keyword>
<keyword evidence="3" id="KW-0597">Phosphoprotein</keyword>
<evidence type="ECO:0000256" key="8">
    <source>
        <dbReference type="PROSITE-ProRule" id="PRU10141"/>
    </source>
</evidence>
<dbReference type="AlphaFoldDB" id="A0A0L0DFD4"/>
<evidence type="ECO:0000256" key="9">
    <source>
        <dbReference type="RuleBase" id="RU000304"/>
    </source>
</evidence>
<dbReference type="PROSITE" id="PS50195">
    <property type="entry name" value="PX"/>
    <property type="match status" value="1"/>
</dbReference>
<feature type="domain" description="PX" evidence="11">
    <location>
        <begin position="7"/>
        <end position="117"/>
    </location>
</feature>
<sequence length="477" mass="53455">MSSSTTKVYKVAVVDAIVKTDAAKPFTVYKLSIKCGPSAWSIYRRYRNFHQFNHKVKKKYGVDFGLPKKRLLGNLNPDFVEGRRVSLHRYMARVLADDVVRKSSELVDFLAPDSVDDMEGTVAESEVASEVDGATKVSLADFKLLSVIGRGSFGKVVLARGIADNKVYAIKVLDKKTIMKKGELDHVKSERNVLISTASHPFLVSLHFSFQTEEKLYFVMDYVNGGELFYHLQRDKKFSESRARFYAAEIALGIGHLHSVGIAYRDLKPENLLINSDGHILITDFGLCKEDLDQHDTTTTFCGTPEYLAPEILRNEPHGFSVDWWALGIVLYEMLSGLPPFYTENKTLMYERTLYEQVYYPPYFSKDAKSLIAGLLHREPSLRLGANDDVDELKAHPFFASIDWDALLAKTITPPWIPAVEAADDIQYVDGEFLAQPLHDRAHRKKLSDTAQSAFDGFTFAGEQSALSAAASADPDA</sequence>
<dbReference type="PROSITE" id="PS50011">
    <property type="entry name" value="PROTEIN_KINASE_DOM"/>
    <property type="match status" value="1"/>
</dbReference>
<dbReference type="InterPro" id="IPR000719">
    <property type="entry name" value="Prot_kinase_dom"/>
</dbReference>
<dbReference type="GO" id="GO:0035091">
    <property type="term" value="F:phosphatidylinositol binding"/>
    <property type="evidence" value="ECO:0007669"/>
    <property type="project" value="InterPro"/>
</dbReference>
<evidence type="ECO:0000256" key="3">
    <source>
        <dbReference type="ARBA" id="ARBA00022553"/>
    </source>
</evidence>
<evidence type="ECO:0000313" key="14">
    <source>
        <dbReference type="Proteomes" id="UP000054408"/>
    </source>
</evidence>
<evidence type="ECO:0000256" key="1">
    <source>
        <dbReference type="ARBA" id="ARBA00009903"/>
    </source>
</evidence>
<dbReference type="GeneID" id="25566163"/>
<dbReference type="FunFam" id="1.10.510.10:FF:000008">
    <property type="entry name" value="Non-specific serine/threonine protein kinase"/>
    <property type="match status" value="1"/>
</dbReference>
<keyword evidence="2 9" id="KW-0723">Serine/threonine-protein kinase</keyword>
<proteinExistence type="inferred from homology"/>
<evidence type="ECO:0000259" key="10">
    <source>
        <dbReference type="PROSITE" id="PS50011"/>
    </source>
</evidence>
<dbReference type="PROSITE" id="PS00107">
    <property type="entry name" value="PROTEIN_KINASE_ATP"/>
    <property type="match status" value="1"/>
</dbReference>
<evidence type="ECO:0000256" key="4">
    <source>
        <dbReference type="ARBA" id="ARBA00022679"/>
    </source>
</evidence>
<dbReference type="Gene3D" id="3.30.200.20">
    <property type="entry name" value="Phosphorylase Kinase, domain 1"/>
    <property type="match status" value="1"/>
</dbReference>
<dbReference type="SMART" id="SM00133">
    <property type="entry name" value="S_TK_X"/>
    <property type="match status" value="1"/>
</dbReference>
<keyword evidence="7 8" id="KW-0067">ATP-binding</keyword>
<evidence type="ECO:0000259" key="12">
    <source>
        <dbReference type="PROSITE" id="PS51285"/>
    </source>
</evidence>
<dbReference type="eggNOG" id="KOG0598">
    <property type="taxonomic scope" value="Eukaryota"/>
</dbReference>
<dbReference type="OrthoDB" id="63267at2759"/>
<dbReference type="SUPFAM" id="SSF56112">
    <property type="entry name" value="Protein kinase-like (PK-like)"/>
    <property type="match status" value="1"/>
</dbReference>
<dbReference type="PROSITE" id="PS51285">
    <property type="entry name" value="AGC_KINASE_CTER"/>
    <property type="match status" value="1"/>
</dbReference>
<dbReference type="Proteomes" id="UP000054408">
    <property type="component" value="Unassembled WGS sequence"/>
</dbReference>